<organism evidence="2 3">
    <name type="scientific">Uruburuella testudinis</name>
    <dbReference type="NCBI Taxonomy" id="1282863"/>
    <lineage>
        <taxon>Bacteria</taxon>
        <taxon>Pseudomonadati</taxon>
        <taxon>Pseudomonadota</taxon>
        <taxon>Betaproteobacteria</taxon>
        <taxon>Neisseriales</taxon>
        <taxon>Neisseriaceae</taxon>
        <taxon>Uruburuella</taxon>
    </lineage>
</organism>
<name>A0ABY4DWP9_9NEIS</name>
<reference evidence="2 3" key="1">
    <citation type="journal article" date="2022" name="Res Sq">
        <title>Evolution of multicellular longitudinally dividing oral cavity symbionts (Neisseriaceae).</title>
        <authorList>
            <person name="Nyongesa S."/>
            <person name="Weber P."/>
            <person name="Bernet E."/>
            <person name="Pullido F."/>
            <person name="Nieckarz M."/>
            <person name="Delaby M."/>
            <person name="Nieves C."/>
            <person name="Viehboeck T."/>
            <person name="Krause N."/>
            <person name="Rivera-Millot A."/>
            <person name="Nakamura A."/>
            <person name="Vischer N."/>
            <person name="VanNieuwenhze M."/>
            <person name="Brun Y."/>
            <person name="Cava F."/>
            <person name="Bulgheresi S."/>
            <person name="Veyrier F."/>
        </authorList>
    </citation>
    <scope>NUCLEOTIDE SEQUENCE [LARGE SCALE GENOMIC DNA]</scope>
    <source>
        <strain evidence="2 3">CCUG 63373m</strain>
    </source>
</reference>
<sequence length="277" mass="31063">MNPIEKMKLAGRLKAAVAARNIEKNPLKKLPLLKEVEELRKQLGFKVKVNKLPESGLQPLDVRSLQPLEIPENATAKAISKALMDYLKQMQGKTVETSDGKTVRFSKRSKNHIAYDVAFDDSIVAVAVSHTVDVLMMGNFVGRQLPDEKRNDIAAFHVYRKWVDVSDKQVHMQVKAAELADGLLAADGLDLLVYTVKDYEKDKEKEDSRKLSPDSGAVAYDGVCYQDDVCTKRPLRTPPSLKEHHTAVFDRAQVSAEEYPPLIVEILEIRENNNKAV</sequence>
<evidence type="ECO:0000313" key="2">
    <source>
        <dbReference type="EMBL" id="UOO81111.1"/>
    </source>
</evidence>
<dbReference type="InterPro" id="IPR040824">
    <property type="entry name" value="LPD3"/>
</dbReference>
<proteinExistence type="predicted"/>
<gene>
    <name evidence="2" type="ORF">LVJ83_08995</name>
</gene>
<protein>
    <recommendedName>
        <fullName evidence="1">Large polyvalent protein-associated domain-containing protein</fullName>
    </recommendedName>
</protein>
<evidence type="ECO:0000259" key="1">
    <source>
        <dbReference type="Pfam" id="PF18798"/>
    </source>
</evidence>
<dbReference type="RefSeq" id="WP_244784178.1">
    <property type="nucleotide sequence ID" value="NZ_CP091508.1"/>
</dbReference>
<dbReference type="Pfam" id="PF18798">
    <property type="entry name" value="LPD3"/>
    <property type="match status" value="1"/>
</dbReference>
<evidence type="ECO:0000313" key="3">
    <source>
        <dbReference type="Proteomes" id="UP000829817"/>
    </source>
</evidence>
<dbReference type="Proteomes" id="UP000829817">
    <property type="component" value="Chromosome"/>
</dbReference>
<keyword evidence="3" id="KW-1185">Reference proteome</keyword>
<feature type="domain" description="Large polyvalent protein-associated" evidence="1">
    <location>
        <begin position="75"/>
        <end position="182"/>
    </location>
</feature>
<dbReference type="EMBL" id="CP091508">
    <property type="protein sequence ID" value="UOO81111.1"/>
    <property type="molecule type" value="Genomic_DNA"/>
</dbReference>
<accession>A0ABY4DWP9</accession>